<comment type="caution">
    <text evidence="1">The sequence shown here is derived from an EMBL/GenBank/DDBJ whole genome shotgun (WGS) entry which is preliminary data.</text>
</comment>
<protein>
    <submittedName>
        <fullName evidence="1">Uncharacterized protein</fullName>
    </submittedName>
</protein>
<sequence length="306" mass="35385">ILEDEDIKQTIQLHFLERAKAGHVTAGDTIEIVSAPELQEKFSQAGITKLTISEHTACHWLSRLDWQYGQPRKGMYIDGHEREDVVEYRKAFVKRWKEYEKHFHLWDNNGDLLPLPNGFPVPEAHGRFHLILVTHDESTFFQNDLQKTHWAHKGDKPTPQPKGNGQSLMVSDFLTADWGHLCDGKDREARITFKPGLNCDRYFDANNLLEQVEGAIDIFEGKTRGYVQGLFLFDNAPSHQKQAPNALSARNMAKNPRAHWTPFKDGPRMHHGVHPQTKELLSFYFPDDHPTMPGWFKGMEWIIQER</sequence>
<gene>
    <name evidence="1" type="ORF">EDB92DRAFT_1787601</name>
</gene>
<dbReference type="PANTHER" id="PTHR35871">
    <property type="entry name" value="EXPRESSED PROTEIN"/>
    <property type="match status" value="1"/>
</dbReference>
<evidence type="ECO:0000313" key="2">
    <source>
        <dbReference type="Proteomes" id="UP001201163"/>
    </source>
</evidence>
<reference evidence="1" key="1">
    <citation type="submission" date="2022-01" db="EMBL/GenBank/DDBJ databases">
        <title>Comparative genomics reveals a dynamic genome evolution in the ectomycorrhizal milk-cap (Lactarius) mushrooms.</title>
        <authorList>
            <consortium name="DOE Joint Genome Institute"/>
            <person name="Lebreton A."/>
            <person name="Tang N."/>
            <person name="Kuo A."/>
            <person name="LaButti K."/>
            <person name="Drula E."/>
            <person name="Barry K."/>
            <person name="Clum A."/>
            <person name="Lipzen A."/>
            <person name="Mousain D."/>
            <person name="Ng V."/>
            <person name="Wang R."/>
            <person name="Wang X."/>
            <person name="Dai Y."/>
            <person name="Henrissat B."/>
            <person name="Grigoriev I.V."/>
            <person name="Guerin-Laguette A."/>
            <person name="Yu F."/>
            <person name="Martin F.M."/>
        </authorList>
    </citation>
    <scope>NUCLEOTIDE SEQUENCE</scope>
    <source>
        <strain evidence="1">QP</strain>
    </source>
</reference>
<dbReference type="PANTHER" id="PTHR35871:SF1">
    <property type="entry name" value="CXC1-LIKE CYSTEINE CLUSTER ASSOCIATED WITH KDZ TRANSPOSASES DOMAIN-CONTAINING PROTEIN"/>
    <property type="match status" value="1"/>
</dbReference>
<evidence type="ECO:0000313" key="1">
    <source>
        <dbReference type="EMBL" id="KAH8986707.1"/>
    </source>
</evidence>
<dbReference type="AlphaFoldDB" id="A0AAD4LCK6"/>
<keyword evidence="2" id="KW-1185">Reference proteome</keyword>
<name>A0AAD4LCK6_9AGAM</name>
<accession>A0AAD4LCK6</accession>
<organism evidence="1 2">
    <name type="scientific">Lactarius akahatsu</name>
    <dbReference type="NCBI Taxonomy" id="416441"/>
    <lineage>
        <taxon>Eukaryota</taxon>
        <taxon>Fungi</taxon>
        <taxon>Dikarya</taxon>
        <taxon>Basidiomycota</taxon>
        <taxon>Agaricomycotina</taxon>
        <taxon>Agaricomycetes</taxon>
        <taxon>Russulales</taxon>
        <taxon>Russulaceae</taxon>
        <taxon>Lactarius</taxon>
    </lineage>
</organism>
<feature type="non-terminal residue" evidence="1">
    <location>
        <position position="306"/>
    </location>
</feature>
<dbReference type="EMBL" id="JAKELL010000052">
    <property type="protein sequence ID" value="KAH8986707.1"/>
    <property type="molecule type" value="Genomic_DNA"/>
</dbReference>
<dbReference type="Proteomes" id="UP001201163">
    <property type="component" value="Unassembled WGS sequence"/>
</dbReference>
<feature type="non-terminal residue" evidence="1">
    <location>
        <position position="1"/>
    </location>
</feature>
<proteinExistence type="predicted"/>